<dbReference type="GO" id="GO:0012505">
    <property type="term" value="C:endomembrane system"/>
    <property type="evidence" value="ECO:0007669"/>
    <property type="project" value="UniProtKB-SubCell"/>
</dbReference>
<feature type="transmembrane region" description="Helical" evidence="16">
    <location>
        <begin position="41"/>
        <end position="59"/>
    </location>
</feature>
<evidence type="ECO:0000256" key="5">
    <source>
        <dbReference type="ARBA" id="ARBA00017171"/>
    </source>
</evidence>
<feature type="transmembrane region" description="Helical" evidence="16">
    <location>
        <begin position="134"/>
        <end position="154"/>
    </location>
</feature>
<keyword evidence="18" id="KW-1185">Reference proteome</keyword>
<dbReference type="InterPro" id="IPR043130">
    <property type="entry name" value="CDP-OH_PTrfase_TM_dom"/>
</dbReference>
<evidence type="ECO:0000256" key="1">
    <source>
        <dbReference type="ARBA" id="ARBA00000287"/>
    </source>
</evidence>
<protein>
    <recommendedName>
        <fullName evidence="5">CDP-diacylglycerol--serine O-phosphatidyltransferase</fullName>
        <ecNumber evidence="4">2.7.8.8</ecNumber>
    </recommendedName>
    <alternativeName>
        <fullName evidence="14">Phosphatidylserine synthase</fullName>
    </alternativeName>
</protein>
<evidence type="ECO:0000313" key="18">
    <source>
        <dbReference type="Proteomes" id="UP000648908"/>
    </source>
</evidence>
<comment type="subcellular location">
    <subcellularLocation>
        <location evidence="2">Endomembrane system</location>
        <topology evidence="2">Multi-pass membrane protein</topology>
    </subcellularLocation>
</comment>
<evidence type="ECO:0000256" key="3">
    <source>
        <dbReference type="ARBA" id="ARBA00010441"/>
    </source>
</evidence>
<keyword evidence="11 16" id="KW-0472">Membrane</keyword>
<keyword evidence="10" id="KW-0443">Lipid metabolism</keyword>
<sequence>MAERKRETLSLVMLLPNMVTILGLCAGLTSIRFVLVGRYDIAAMLLVFAALIDGLDGLLARRLNAASSIGGELDSLSDFVNFGVAPAILVFQFALARDFATGWMFVLIYACCCCLRLARFNVTRDVPLPVGAKPFFLGVPAPGGAMLALLPLFLTQYGVVDARQHPFLYGLWMALVAWLMISKVPTPSSKSLRIPRDKSVLVLLGAAVIVGLMVTRFWLLLSLLDIAYAALILYAVLNHVRRRLRRQSRSS</sequence>
<dbReference type="AlphaFoldDB" id="A0A8K0XYG7"/>
<dbReference type="GO" id="GO:0003882">
    <property type="term" value="F:CDP-diacylglycerol-serine O-phosphatidyltransferase activity"/>
    <property type="evidence" value="ECO:0007669"/>
    <property type="project" value="UniProtKB-EC"/>
</dbReference>
<evidence type="ECO:0000256" key="7">
    <source>
        <dbReference type="ARBA" id="ARBA00022679"/>
    </source>
</evidence>
<comment type="catalytic activity">
    <reaction evidence="1">
        <text>a CDP-1,2-diacyl-sn-glycerol + L-serine = a 1,2-diacyl-sn-glycero-3-phospho-L-serine + CMP + H(+)</text>
        <dbReference type="Rhea" id="RHEA:16913"/>
        <dbReference type="ChEBI" id="CHEBI:15378"/>
        <dbReference type="ChEBI" id="CHEBI:33384"/>
        <dbReference type="ChEBI" id="CHEBI:57262"/>
        <dbReference type="ChEBI" id="CHEBI:58332"/>
        <dbReference type="ChEBI" id="CHEBI:60377"/>
        <dbReference type="EC" id="2.7.8.8"/>
    </reaction>
</comment>
<dbReference type="Gene3D" id="1.20.120.1760">
    <property type="match status" value="1"/>
</dbReference>
<dbReference type="GO" id="GO:0008654">
    <property type="term" value="P:phospholipid biosynthetic process"/>
    <property type="evidence" value="ECO:0007669"/>
    <property type="project" value="UniProtKB-KW"/>
</dbReference>
<evidence type="ECO:0000256" key="12">
    <source>
        <dbReference type="ARBA" id="ARBA00023209"/>
    </source>
</evidence>
<proteinExistence type="inferred from homology"/>
<keyword evidence="13" id="KW-1208">Phospholipid metabolism</keyword>
<dbReference type="RefSeq" id="WP_202686700.1">
    <property type="nucleotide sequence ID" value="NZ_JAESVN010000001.1"/>
</dbReference>
<dbReference type="InterPro" id="IPR050324">
    <property type="entry name" value="CDP-alcohol_PTase-I"/>
</dbReference>
<dbReference type="PROSITE" id="PS00379">
    <property type="entry name" value="CDP_ALCOHOL_P_TRANSF"/>
    <property type="match status" value="1"/>
</dbReference>
<feature type="transmembrane region" description="Helical" evidence="16">
    <location>
        <begin position="79"/>
        <end position="96"/>
    </location>
</feature>
<evidence type="ECO:0000256" key="2">
    <source>
        <dbReference type="ARBA" id="ARBA00004127"/>
    </source>
</evidence>
<dbReference type="PANTHER" id="PTHR14269">
    <property type="entry name" value="CDP-DIACYLGLYCEROL--GLYCEROL-3-PHOSPHATE 3-PHOSPHATIDYLTRANSFERASE-RELATED"/>
    <property type="match status" value="1"/>
</dbReference>
<name>A0A8K0XYG7_9RHOB</name>
<dbReference type="Proteomes" id="UP000648908">
    <property type="component" value="Unassembled WGS sequence"/>
</dbReference>
<evidence type="ECO:0000256" key="16">
    <source>
        <dbReference type="SAM" id="Phobius"/>
    </source>
</evidence>
<dbReference type="InterPro" id="IPR004533">
    <property type="entry name" value="CDP-diaglyc--ser_O-PTrfase"/>
</dbReference>
<dbReference type="EMBL" id="JAESVN010000001">
    <property type="protein sequence ID" value="MBL4916050.1"/>
    <property type="molecule type" value="Genomic_DNA"/>
</dbReference>
<evidence type="ECO:0000256" key="10">
    <source>
        <dbReference type="ARBA" id="ARBA00023098"/>
    </source>
</evidence>
<evidence type="ECO:0000256" key="13">
    <source>
        <dbReference type="ARBA" id="ARBA00023264"/>
    </source>
</evidence>
<keyword evidence="12" id="KW-0594">Phospholipid biosynthesis</keyword>
<feature type="transmembrane region" description="Helical" evidence="16">
    <location>
        <begin position="166"/>
        <end position="186"/>
    </location>
</feature>
<evidence type="ECO:0000256" key="6">
    <source>
        <dbReference type="ARBA" id="ARBA00022516"/>
    </source>
</evidence>
<gene>
    <name evidence="17" type="primary">pssA</name>
    <name evidence="17" type="ORF">JL811_02350</name>
</gene>
<feature type="transmembrane region" description="Helical" evidence="16">
    <location>
        <begin position="102"/>
        <end position="122"/>
    </location>
</feature>
<dbReference type="InterPro" id="IPR048254">
    <property type="entry name" value="CDP_ALCOHOL_P_TRANSF_CS"/>
</dbReference>
<evidence type="ECO:0000256" key="8">
    <source>
        <dbReference type="ARBA" id="ARBA00022692"/>
    </source>
</evidence>
<keyword evidence="7 15" id="KW-0808">Transferase</keyword>
<keyword evidence="8 16" id="KW-0812">Transmembrane</keyword>
<organism evidence="17 18">
    <name type="scientific">Szabonella alba</name>
    <dbReference type="NCBI Taxonomy" id="2804194"/>
    <lineage>
        <taxon>Bacteria</taxon>
        <taxon>Pseudomonadati</taxon>
        <taxon>Pseudomonadota</taxon>
        <taxon>Alphaproteobacteria</taxon>
        <taxon>Rhodobacterales</taxon>
        <taxon>Paracoccaceae</taxon>
        <taxon>Szabonella</taxon>
    </lineage>
</organism>
<dbReference type="Pfam" id="PF01066">
    <property type="entry name" value="CDP-OH_P_transf"/>
    <property type="match status" value="1"/>
</dbReference>
<accession>A0A8K0XYG7</accession>
<feature type="transmembrane region" description="Helical" evidence="16">
    <location>
        <begin position="198"/>
        <end position="214"/>
    </location>
</feature>
<dbReference type="GO" id="GO:0016020">
    <property type="term" value="C:membrane"/>
    <property type="evidence" value="ECO:0007669"/>
    <property type="project" value="InterPro"/>
</dbReference>
<dbReference type="PANTHER" id="PTHR14269:SF61">
    <property type="entry name" value="CDP-DIACYLGLYCEROL--SERINE O-PHOSPHATIDYLTRANSFERASE"/>
    <property type="match status" value="1"/>
</dbReference>
<comment type="similarity">
    <text evidence="3 15">Belongs to the CDP-alcohol phosphatidyltransferase class-I family.</text>
</comment>
<evidence type="ECO:0000256" key="15">
    <source>
        <dbReference type="RuleBase" id="RU003750"/>
    </source>
</evidence>
<feature type="transmembrane region" description="Helical" evidence="16">
    <location>
        <begin position="220"/>
        <end position="240"/>
    </location>
</feature>
<evidence type="ECO:0000256" key="4">
    <source>
        <dbReference type="ARBA" id="ARBA00013174"/>
    </source>
</evidence>
<evidence type="ECO:0000256" key="14">
    <source>
        <dbReference type="ARBA" id="ARBA00032361"/>
    </source>
</evidence>
<keyword evidence="6" id="KW-0444">Lipid biosynthesis</keyword>
<reference evidence="17" key="1">
    <citation type="submission" date="2021-01" db="EMBL/GenBank/DDBJ databases">
        <title>Tabrizicola alba sp. nov. a motile alkaliphilic bacterium isolated from a soda lake.</title>
        <authorList>
            <person name="Szuroczki S."/>
            <person name="Abbaszade G."/>
            <person name="Schumann P."/>
            <person name="Toth E."/>
        </authorList>
    </citation>
    <scope>NUCLEOTIDE SEQUENCE</scope>
    <source>
        <strain evidence="17">DMG-N-6</strain>
    </source>
</reference>
<dbReference type="EC" id="2.7.8.8" evidence="4"/>
<evidence type="ECO:0000256" key="9">
    <source>
        <dbReference type="ARBA" id="ARBA00022989"/>
    </source>
</evidence>
<keyword evidence="9 16" id="KW-1133">Transmembrane helix</keyword>
<evidence type="ECO:0000256" key="11">
    <source>
        <dbReference type="ARBA" id="ARBA00023136"/>
    </source>
</evidence>
<comment type="caution">
    <text evidence="17">The sequence shown here is derived from an EMBL/GenBank/DDBJ whole genome shotgun (WGS) entry which is preliminary data.</text>
</comment>
<evidence type="ECO:0000313" key="17">
    <source>
        <dbReference type="EMBL" id="MBL4916050.1"/>
    </source>
</evidence>
<dbReference type="InterPro" id="IPR000462">
    <property type="entry name" value="CDP-OH_P_trans"/>
</dbReference>
<dbReference type="NCBIfam" id="TIGR00473">
    <property type="entry name" value="pssA"/>
    <property type="match status" value="1"/>
</dbReference>
<feature type="transmembrane region" description="Helical" evidence="16">
    <location>
        <begin position="12"/>
        <end position="35"/>
    </location>
</feature>